<gene>
    <name evidence="1" type="ORF">SCD_n00215</name>
</gene>
<dbReference type="SUPFAM" id="SSF53474">
    <property type="entry name" value="alpha/beta-Hydrolases"/>
    <property type="match status" value="1"/>
</dbReference>
<evidence type="ECO:0000313" key="1">
    <source>
        <dbReference type="EMBL" id="BAN34064.1"/>
    </source>
</evidence>
<sequence>MILYIHGFNSSSTSFKAGILRQKLEGINQKFAATDLPYSPKEAVGKLEALIETAGDAPVTLVGSSLGGYYATWLAEKYGLKAVLVNPAVRPYELLPAFLGLNRNLYTGEEYELTQTHIEQLRQLEVPAITRPERYLLIVGTQDEVLDYRDALARYAGAQKIIIEGGDHGLTNFAEHVGSIMDFASL</sequence>
<evidence type="ECO:0000313" key="2">
    <source>
        <dbReference type="Proteomes" id="UP000015559"/>
    </source>
</evidence>
<evidence type="ECO:0008006" key="3">
    <source>
        <dbReference type="Google" id="ProtNLM"/>
    </source>
</evidence>
<proteinExistence type="predicted"/>
<dbReference type="OrthoDB" id="9814831at2"/>
<dbReference type="Proteomes" id="UP000015559">
    <property type="component" value="Chromosome"/>
</dbReference>
<dbReference type="InterPro" id="IPR008886">
    <property type="entry name" value="UPF0227/Esterase_YqiA"/>
</dbReference>
<dbReference type="KEGG" id="sdr:SCD_n00215"/>
<dbReference type="PANTHER" id="PTHR35602:SF3">
    <property type="entry name" value="ESTERASE YQIA"/>
    <property type="match status" value="1"/>
</dbReference>
<dbReference type="Gene3D" id="3.40.50.1820">
    <property type="entry name" value="alpha/beta hydrolase"/>
    <property type="match status" value="1"/>
</dbReference>
<dbReference type="EMBL" id="AP013066">
    <property type="protein sequence ID" value="BAN34064.1"/>
    <property type="molecule type" value="Genomic_DNA"/>
</dbReference>
<dbReference type="STRING" id="1163617.SCD_n00215"/>
<dbReference type="HOGENOM" id="CLU_090996_2_0_4"/>
<protein>
    <recommendedName>
        <fullName evidence="3">Esterase</fullName>
    </recommendedName>
</protein>
<reference evidence="1 2" key="1">
    <citation type="journal article" date="2012" name="Appl. Environ. Microbiol.">
        <title>Draft genome sequence of a psychrotolerant sulfur-oxidizing bacterium, Sulfuricella denitrificans skB26, and proteomic insights into cold adaptation.</title>
        <authorList>
            <person name="Watanabe T."/>
            <person name="Kojima H."/>
            <person name="Fukui M."/>
        </authorList>
    </citation>
    <scope>NUCLEOTIDE SEQUENCE [LARGE SCALE GENOMIC DNA]</scope>
    <source>
        <strain evidence="2">skB26</strain>
    </source>
</reference>
<dbReference type="Pfam" id="PF05728">
    <property type="entry name" value="UPF0227"/>
    <property type="match status" value="1"/>
</dbReference>
<keyword evidence="2" id="KW-1185">Reference proteome</keyword>
<accession>S6AHR1</accession>
<name>S6AHR1_SULDS</name>
<dbReference type="RefSeq" id="WP_009206990.1">
    <property type="nucleotide sequence ID" value="NC_022357.1"/>
</dbReference>
<dbReference type="AlphaFoldDB" id="S6AHR1"/>
<dbReference type="PANTHER" id="PTHR35602">
    <property type="entry name" value="ESTERASE YQIA-RELATED"/>
    <property type="match status" value="1"/>
</dbReference>
<dbReference type="InterPro" id="IPR029058">
    <property type="entry name" value="AB_hydrolase_fold"/>
</dbReference>
<organism evidence="1 2">
    <name type="scientific">Sulfuricella denitrificans (strain DSM 22764 / NBRC 105220 / skB26)</name>
    <dbReference type="NCBI Taxonomy" id="1163617"/>
    <lineage>
        <taxon>Bacteria</taxon>
        <taxon>Pseudomonadati</taxon>
        <taxon>Pseudomonadota</taxon>
        <taxon>Betaproteobacteria</taxon>
        <taxon>Nitrosomonadales</taxon>
        <taxon>Sulfuricellaceae</taxon>
        <taxon>Sulfuricella</taxon>
    </lineage>
</organism>
<dbReference type="eggNOG" id="COG3150">
    <property type="taxonomic scope" value="Bacteria"/>
</dbReference>
<dbReference type="ESTHER" id="9prot-s6ahr1">
    <property type="family name" value="abh_upf00227"/>
</dbReference>